<dbReference type="Proteomes" id="UP000252355">
    <property type="component" value="Unassembled WGS sequence"/>
</dbReference>
<dbReference type="InterPro" id="IPR005821">
    <property type="entry name" value="Ion_trans_dom"/>
</dbReference>
<keyword evidence="3 6" id="KW-1133">Transmembrane helix</keyword>
<dbReference type="SUPFAM" id="SSF51735">
    <property type="entry name" value="NAD(P)-binding Rossmann-fold domains"/>
    <property type="match status" value="1"/>
</dbReference>
<feature type="transmembrane region" description="Helical" evidence="6">
    <location>
        <begin position="225"/>
        <end position="250"/>
    </location>
</feature>
<evidence type="ECO:0000256" key="6">
    <source>
        <dbReference type="SAM" id="Phobius"/>
    </source>
</evidence>
<dbReference type="GO" id="GO:0006813">
    <property type="term" value="P:potassium ion transport"/>
    <property type="evidence" value="ECO:0007669"/>
    <property type="project" value="InterPro"/>
</dbReference>
<accession>A0A367ZIT4</accession>
<dbReference type="PANTHER" id="PTHR43833:SF9">
    <property type="entry name" value="POTASSIUM CHANNEL PROTEIN YUGO-RELATED"/>
    <property type="match status" value="1"/>
</dbReference>
<evidence type="ECO:0000259" key="7">
    <source>
        <dbReference type="PROSITE" id="PS51201"/>
    </source>
</evidence>
<gene>
    <name evidence="8" type="ORF">OZSIB_1819</name>
</gene>
<feature type="transmembrane region" description="Helical" evidence="6">
    <location>
        <begin position="49"/>
        <end position="71"/>
    </location>
</feature>
<evidence type="ECO:0000256" key="4">
    <source>
        <dbReference type="ARBA" id="ARBA00023136"/>
    </source>
</evidence>
<evidence type="ECO:0000313" key="9">
    <source>
        <dbReference type="Proteomes" id="UP000252355"/>
    </source>
</evidence>
<evidence type="ECO:0000313" key="8">
    <source>
        <dbReference type="EMBL" id="RCK78043.1"/>
    </source>
</evidence>
<feature type="domain" description="RCK N-terminal" evidence="7">
    <location>
        <begin position="268"/>
        <end position="402"/>
    </location>
</feature>
<dbReference type="InterPro" id="IPR050721">
    <property type="entry name" value="Trk_Ktr_HKT_K-transport"/>
</dbReference>
<dbReference type="Pfam" id="PF00520">
    <property type="entry name" value="Ion_trans"/>
    <property type="match status" value="1"/>
</dbReference>
<evidence type="ECO:0000256" key="3">
    <source>
        <dbReference type="ARBA" id="ARBA00022989"/>
    </source>
</evidence>
<dbReference type="AlphaFoldDB" id="A0A367ZIT4"/>
<dbReference type="GO" id="GO:0005216">
    <property type="term" value="F:monoatomic ion channel activity"/>
    <property type="evidence" value="ECO:0007669"/>
    <property type="project" value="InterPro"/>
</dbReference>
<comment type="subcellular location">
    <subcellularLocation>
        <location evidence="1">Membrane</location>
        <topology evidence="1">Multi-pass membrane protein</topology>
    </subcellularLocation>
</comment>
<keyword evidence="2 6" id="KW-0812">Transmembrane</keyword>
<evidence type="ECO:0000256" key="5">
    <source>
        <dbReference type="ARBA" id="ARBA00029579"/>
    </source>
</evidence>
<name>A0A367ZIT4_9BACT</name>
<evidence type="ECO:0000256" key="1">
    <source>
        <dbReference type="ARBA" id="ARBA00004141"/>
    </source>
</evidence>
<comment type="caution">
    <text evidence="8">The sequence shown here is derived from an EMBL/GenBank/DDBJ whole genome shotgun (WGS) entry which is preliminary data.</text>
</comment>
<organism evidence="8 9">
    <name type="scientific">Candidatus Ozemobacter sibiricus</name>
    <dbReference type="NCBI Taxonomy" id="2268124"/>
    <lineage>
        <taxon>Bacteria</taxon>
        <taxon>Candidatus Ozemobacteria</taxon>
        <taxon>Candidatus Ozemobacterales</taxon>
        <taxon>Candidatus Ozemobacteraceae</taxon>
        <taxon>Candidatus Ozemobacter</taxon>
    </lineage>
</organism>
<feature type="transmembrane region" description="Helical" evidence="6">
    <location>
        <begin position="83"/>
        <end position="102"/>
    </location>
</feature>
<dbReference type="GO" id="GO:0016020">
    <property type="term" value="C:membrane"/>
    <property type="evidence" value="ECO:0007669"/>
    <property type="project" value="UniProtKB-SubCell"/>
</dbReference>
<dbReference type="InterPro" id="IPR010420">
    <property type="entry name" value="CASTOR/POLLUX/SYM8_dom"/>
</dbReference>
<reference evidence="8 9" key="1">
    <citation type="submission" date="2018-05" db="EMBL/GenBank/DDBJ databases">
        <title>A metagenomic window into the 2 km-deep terrestrial subsurface aquifer revealed taxonomically and functionally diverse microbial community comprising novel uncultured bacterial lineages.</title>
        <authorList>
            <person name="Kadnikov V.V."/>
            <person name="Mardanov A.V."/>
            <person name="Beletsky A.V."/>
            <person name="Banks D."/>
            <person name="Pimenov N.V."/>
            <person name="Frank Y.A."/>
            <person name="Karnachuk O.V."/>
            <person name="Ravin N.V."/>
        </authorList>
    </citation>
    <scope>NUCLEOTIDE SEQUENCE [LARGE SCALE GENOMIC DNA]</scope>
    <source>
        <strain evidence="8">BY5</strain>
    </source>
</reference>
<dbReference type="Gene3D" id="1.10.287.70">
    <property type="match status" value="1"/>
</dbReference>
<proteinExistence type="predicted"/>
<dbReference type="InterPro" id="IPR027359">
    <property type="entry name" value="Volt_channel_dom_sf"/>
</dbReference>
<dbReference type="InterPro" id="IPR036291">
    <property type="entry name" value="NAD(P)-bd_dom_sf"/>
</dbReference>
<dbReference type="InterPro" id="IPR003148">
    <property type="entry name" value="RCK_N"/>
</dbReference>
<dbReference type="Gene3D" id="1.20.120.350">
    <property type="entry name" value="Voltage-gated potassium channels. Chain C"/>
    <property type="match status" value="1"/>
</dbReference>
<evidence type="ECO:0000256" key="2">
    <source>
        <dbReference type="ARBA" id="ARBA00022692"/>
    </source>
</evidence>
<dbReference type="Pfam" id="PF22614">
    <property type="entry name" value="Slo-like_RCK"/>
    <property type="match status" value="1"/>
</dbReference>
<keyword evidence="4 6" id="KW-0472">Membrane</keyword>
<dbReference type="PROSITE" id="PS51201">
    <property type="entry name" value="RCK_N"/>
    <property type="match status" value="1"/>
</dbReference>
<feature type="transmembrane region" description="Helical" evidence="6">
    <location>
        <begin position="168"/>
        <end position="187"/>
    </location>
</feature>
<dbReference type="Pfam" id="PF06241">
    <property type="entry name" value="Castor_Poll_mid"/>
    <property type="match status" value="1"/>
</dbReference>
<dbReference type="Gene3D" id="3.40.50.720">
    <property type="entry name" value="NAD(P)-binding Rossmann-like Domain"/>
    <property type="match status" value="1"/>
</dbReference>
<dbReference type="EMBL" id="QOQW01000028">
    <property type="protein sequence ID" value="RCK78043.1"/>
    <property type="molecule type" value="Genomic_DNA"/>
</dbReference>
<protein>
    <recommendedName>
        <fullName evidence="5">BK channel</fullName>
    </recommendedName>
</protein>
<dbReference type="SUPFAM" id="SSF81324">
    <property type="entry name" value="Voltage-gated potassium channels"/>
    <property type="match status" value="1"/>
</dbReference>
<dbReference type="PANTHER" id="PTHR43833">
    <property type="entry name" value="POTASSIUM CHANNEL PROTEIN 2-RELATED-RELATED"/>
    <property type="match status" value="1"/>
</dbReference>
<sequence length="500" mass="55470">MRNPCRLAYHAAMTPTVPPLLTDPLPAAPPAGRERRRYPRLRRFLDHPYVGLIILVLVLVSVVLLLFETFADIPESTRHWMELANDVLTVLFFLELALRWLVFKSTGKFLRSHWLDILALLPMLRVFRLSRVFALVRLLRIFSLGALLQNRVRLLGTVFEARAVELGLLLFFIGFAITFGAVGLAQFEVGHDADLLTHSDAFWKATFSLLTGEYASYPRTLGGRLIFAVLTLFGMGVFAMLTGTVSAVMMEKMKESAMHRNINPEDLQGHIIICGFSAKAATLVTEFQLEPHFADADILLVSELANIEELTARGVKVDRVYVLKEDFTHIDTLHRAGVERARAAVILSEGGGHRTTQDIDARTILCALSIEKLRPGIHTSAELYHPEFADHLKLAGVEDVVIQGEFSGKLLARIAANEGVLAFFKDLLSRTEGNSLVFQKVPPALAGVDFPAAMTRLHTERQMIPVGVRPAGGELLINPATYRLQETDELLVIAPTTPQA</sequence>